<reference evidence="11 12" key="1">
    <citation type="submission" date="2019-09" db="EMBL/GenBank/DDBJ databases">
        <title>Sulfurimonas gotlandica sp. nov., a chemoautotrophic and psychrotolerant epsilonproteobacterium isolated from a pelagic redoxcline, and an emended description of the genus Sulfurimonas.</title>
        <authorList>
            <person name="Wang S."/>
            <person name="Jiang L."/>
            <person name="Shao S."/>
        </authorList>
    </citation>
    <scope>NUCLEOTIDE SEQUENCE [LARGE SCALE GENOMIC DNA]</scope>
    <source>
        <strain evidence="11 12">GYSZ_1</strain>
    </source>
</reference>
<dbReference type="PANTHER" id="PTHR30600">
    <property type="entry name" value="CYTOCHROME C PEROXIDASE-RELATED"/>
    <property type="match status" value="1"/>
</dbReference>
<comment type="PTM">
    <text evidence="8">Binds 2 heme groups per subunit.</text>
</comment>
<sequence>MNLRLLIIFALQLYLYSQPIMPLPLSISVDEKKAQLGKELFFDTILSLDNSVSCATCHDIEKGGDDGLVFSIGINGRQGDINAPTVFNSIYNFRQFWNGRAKDLKEQAKGPIENPLEMGNNFGNLIEVLSNTPYRKRFNALYKDGITADNIADAIAEYEKTLITPESAFDKYLNGDEDAITKEQKEGYEVFKDVGCITCHHGINIGGNLYNKFGVIESATSKRKGRYEVTQNKEDIYYFKVPSLRNIEKTAPYLHDGRYDKLEDVVKFMSKYQLGRAITDTEIDKIVKFLHSLSGKIPQGIE</sequence>
<feature type="binding site" description="covalent" evidence="8">
    <location>
        <position position="54"/>
    </location>
    <ligand>
        <name>heme c</name>
        <dbReference type="ChEBI" id="CHEBI:61717"/>
        <label>1</label>
    </ligand>
</feature>
<evidence type="ECO:0000256" key="3">
    <source>
        <dbReference type="ARBA" id="ARBA00022723"/>
    </source>
</evidence>
<evidence type="ECO:0000313" key="12">
    <source>
        <dbReference type="Proteomes" id="UP000326944"/>
    </source>
</evidence>
<evidence type="ECO:0000256" key="7">
    <source>
        <dbReference type="ARBA" id="ARBA00023004"/>
    </source>
</evidence>
<feature type="domain" description="Cytochrome c" evidence="10">
    <location>
        <begin position="32"/>
        <end position="163"/>
    </location>
</feature>
<evidence type="ECO:0000256" key="5">
    <source>
        <dbReference type="ARBA" id="ARBA00022764"/>
    </source>
</evidence>
<dbReference type="RefSeq" id="WP_152307096.1">
    <property type="nucleotide sequence ID" value="NZ_CP043617.1"/>
</dbReference>
<keyword evidence="4" id="KW-0732">Signal</keyword>
<proteinExistence type="predicted"/>
<keyword evidence="3 9" id="KW-0479">Metal-binding</keyword>
<evidence type="ECO:0000259" key="10">
    <source>
        <dbReference type="PROSITE" id="PS51007"/>
    </source>
</evidence>
<dbReference type="GO" id="GO:0004130">
    <property type="term" value="F:cytochrome-c peroxidase activity"/>
    <property type="evidence" value="ECO:0007669"/>
    <property type="project" value="TreeGrafter"/>
</dbReference>
<feature type="domain" description="Cytochrome c" evidence="10">
    <location>
        <begin position="182"/>
        <end position="294"/>
    </location>
</feature>
<evidence type="ECO:0000313" key="11">
    <source>
        <dbReference type="EMBL" id="QFR49153.1"/>
    </source>
</evidence>
<comment type="cofactor">
    <cofactor evidence="8">
        <name>heme</name>
        <dbReference type="ChEBI" id="CHEBI:30413"/>
    </cofactor>
    <text evidence="8">Binds 2 heme groups.</text>
</comment>
<feature type="binding site" description="axial binding residue" evidence="9">
    <location>
        <position position="58"/>
    </location>
    <ligand>
        <name>heme c</name>
        <dbReference type="ChEBI" id="CHEBI:61717"/>
        <label>1</label>
    </ligand>
    <ligandPart>
        <name>Fe</name>
        <dbReference type="ChEBI" id="CHEBI:18248"/>
    </ligandPart>
</feature>
<dbReference type="InterPro" id="IPR026259">
    <property type="entry name" value="MauG/Cytc_peroxidase"/>
</dbReference>
<feature type="binding site" description="covalent" evidence="8">
    <location>
        <position position="196"/>
    </location>
    <ligand>
        <name>heme c</name>
        <dbReference type="ChEBI" id="CHEBI:61717"/>
        <label>2</label>
    </ligand>
</feature>
<feature type="binding site" description="axial binding residue" evidence="9">
    <location>
        <position position="269"/>
    </location>
    <ligand>
        <name>heme c</name>
        <dbReference type="ChEBI" id="CHEBI:61717"/>
        <label>2</label>
    </ligand>
    <ligandPart>
        <name>Fe</name>
        <dbReference type="ChEBI" id="CHEBI:18248"/>
    </ligandPart>
</feature>
<dbReference type="InterPro" id="IPR004852">
    <property type="entry name" value="Di-haem_cyt_c_peroxidsae"/>
</dbReference>
<keyword evidence="5" id="KW-0574">Periplasm</keyword>
<feature type="binding site" description="covalent" evidence="8">
    <location>
        <position position="199"/>
    </location>
    <ligand>
        <name>heme c</name>
        <dbReference type="ChEBI" id="CHEBI:61717"/>
        <label>2</label>
    </ligand>
</feature>
<dbReference type="GO" id="GO:0020037">
    <property type="term" value="F:heme binding"/>
    <property type="evidence" value="ECO:0007669"/>
    <property type="project" value="InterPro"/>
</dbReference>
<dbReference type="GO" id="GO:0042597">
    <property type="term" value="C:periplasmic space"/>
    <property type="evidence" value="ECO:0007669"/>
    <property type="project" value="UniProtKB-SubCell"/>
</dbReference>
<dbReference type="InterPro" id="IPR036909">
    <property type="entry name" value="Cyt_c-like_dom_sf"/>
</dbReference>
<dbReference type="PIRSF" id="PIRSF000294">
    <property type="entry name" value="Cytochrome-c_peroxidase"/>
    <property type="match status" value="1"/>
</dbReference>
<comment type="subcellular location">
    <subcellularLocation>
        <location evidence="1">Periplasm</location>
    </subcellularLocation>
</comment>
<dbReference type="AlphaFoldDB" id="A0A5P8P0B7"/>
<feature type="binding site" description="axial binding residue" evidence="9">
    <location>
        <position position="200"/>
    </location>
    <ligand>
        <name>heme c</name>
        <dbReference type="ChEBI" id="CHEBI:61717"/>
        <label>2</label>
    </ligand>
    <ligandPart>
        <name>Fe</name>
        <dbReference type="ChEBI" id="CHEBI:18248"/>
    </ligandPart>
</feature>
<keyword evidence="11" id="KW-0575">Peroxidase</keyword>
<keyword evidence="2 8" id="KW-0349">Heme</keyword>
<dbReference type="Proteomes" id="UP000326944">
    <property type="component" value="Chromosome"/>
</dbReference>
<keyword evidence="6" id="KW-0560">Oxidoreductase</keyword>
<evidence type="ECO:0000256" key="1">
    <source>
        <dbReference type="ARBA" id="ARBA00004418"/>
    </source>
</evidence>
<protein>
    <submittedName>
        <fullName evidence="11">Cytochrome-c peroxidase</fullName>
    </submittedName>
</protein>
<dbReference type="KEGG" id="sulg:FJR48_05200"/>
<evidence type="ECO:0000256" key="2">
    <source>
        <dbReference type="ARBA" id="ARBA00022617"/>
    </source>
</evidence>
<dbReference type="InterPro" id="IPR009056">
    <property type="entry name" value="Cyt_c-like_dom"/>
</dbReference>
<name>A0A5P8P0B7_9BACT</name>
<keyword evidence="12" id="KW-1185">Reference proteome</keyword>
<dbReference type="SUPFAM" id="SSF46626">
    <property type="entry name" value="Cytochrome c"/>
    <property type="match status" value="2"/>
</dbReference>
<keyword evidence="7 9" id="KW-0408">Iron</keyword>
<gene>
    <name evidence="11" type="ORF">FJR48_05200</name>
</gene>
<evidence type="ECO:0000256" key="8">
    <source>
        <dbReference type="PIRSR" id="PIRSR000294-1"/>
    </source>
</evidence>
<accession>A0A5P8P0B7</accession>
<dbReference type="EMBL" id="CP043617">
    <property type="protein sequence ID" value="QFR49153.1"/>
    <property type="molecule type" value="Genomic_DNA"/>
</dbReference>
<feature type="binding site" description="covalent" evidence="8">
    <location>
        <position position="57"/>
    </location>
    <ligand>
        <name>heme c</name>
        <dbReference type="ChEBI" id="CHEBI:61717"/>
        <label>1</label>
    </ligand>
</feature>
<evidence type="ECO:0000256" key="4">
    <source>
        <dbReference type="ARBA" id="ARBA00022729"/>
    </source>
</evidence>
<dbReference type="GO" id="GO:0009055">
    <property type="term" value="F:electron transfer activity"/>
    <property type="evidence" value="ECO:0007669"/>
    <property type="project" value="InterPro"/>
</dbReference>
<dbReference type="GO" id="GO:0046872">
    <property type="term" value="F:metal ion binding"/>
    <property type="evidence" value="ECO:0007669"/>
    <property type="project" value="UniProtKB-KW"/>
</dbReference>
<dbReference type="InterPro" id="IPR051395">
    <property type="entry name" value="Cytochrome_c_Peroxidase/MauG"/>
</dbReference>
<dbReference type="PROSITE" id="PS51007">
    <property type="entry name" value="CYTC"/>
    <property type="match status" value="2"/>
</dbReference>
<dbReference type="OrthoDB" id="9805202at2"/>
<dbReference type="PANTHER" id="PTHR30600:SF7">
    <property type="entry name" value="CYTOCHROME C PEROXIDASE-RELATED"/>
    <property type="match status" value="1"/>
</dbReference>
<organism evidence="11 12">
    <name type="scientific">Sulfurimonas lithotrophica</name>
    <dbReference type="NCBI Taxonomy" id="2590022"/>
    <lineage>
        <taxon>Bacteria</taxon>
        <taxon>Pseudomonadati</taxon>
        <taxon>Campylobacterota</taxon>
        <taxon>Epsilonproteobacteria</taxon>
        <taxon>Campylobacterales</taxon>
        <taxon>Sulfurimonadaceae</taxon>
        <taxon>Sulfurimonas</taxon>
    </lineage>
</organism>
<dbReference type="Gene3D" id="1.10.760.10">
    <property type="entry name" value="Cytochrome c-like domain"/>
    <property type="match status" value="2"/>
</dbReference>
<evidence type="ECO:0000256" key="9">
    <source>
        <dbReference type="PIRSR" id="PIRSR000294-2"/>
    </source>
</evidence>
<dbReference type="Pfam" id="PF03150">
    <property type="entry name" value="CCP_MauG"/>
    <property type="match status" value="1"/>
</dbReference>
<evidence type="ECO:0000256" key="6">
    <source>
        <dbReference type="ARBA" id="ARBA00023002"/>
    </source>
</evidence>